<accession>A0ABX0C9Z5</accession>
<dbReference type="InterPro" id="IPR013785">
    <property type="entry name" value="Aldolase_TIM"/>
</dbReference>
<evidence type="ECO:0000256" key="1">
    <source>
        <dbReference type="ARBA" id="ARBA00022801"/>
    </source>
</evidence>
<dbReference type="Gene3D" id="3.20.20.70">
    <property type="entry name" value="Aldolase class I"/>
    <property type="match status" value="1"/>
</dbReference>
<dbReference type="Proteomes" id="UP000475155">
    <property type="component" value="Unassembled WGS sequence"/>
</dbReference>
<dbReference type="SUPFAM" id="SSF51445">
    <property type="entry name" value="(Trans)glycosidases"/>
    <property type="match status" value="1"/>
</dbReference>
<evidence type="ECO:0000313" key="3">
    <source>
        <dbReference type="EMBL" id="NEH10587.1"/>
    </source>
</evidence>
<name>A0ABX0C9Z5_9BIFI</name>
<dbReference type="PRINTS" id="PR00743">
    <property type="entry name" value="GLHYDRLASE36"/>
</dbReference>
<protein>
    <submittedName>
        <fullName evidence="4">Alpha-galactosidase</fullName>
    </submittedName>
</protein>
<dbReference type="InterPro" id="IPR017853">
    <property type="entry name" value="GH"/>
</dbReference>
<keyword evidence="5" id="KW-1185">Reference proteome</keyword>
<evidence type="ECO:0000256" key="2">
    <source>
        <dbReference type="ARBA" id="ARBA00023295"/>
    </source>
</evidence>
<dbReference type="CDD" id="cd14791">
    <property type="entry name" value="GH36"/>
    <property type="match status" value="1"/>
</dbReference>
<dbReference type="PANTHER" id="PTHR43053:SF3">
    <property type="entry name" value="ALPHA-GALACTOSIDASE C-RELATED"/>
    <property type="match status" value="1"/>
</dbReference>
<proteinExistence type="predicted"/>
<dbReference type="PANTHER" id="PTHR43053">
    <property type="entry name" value="GLYCOSIDASE FAMILY 31"/>
    <property type="match status" value="1"/>
</dbReference>
<dbReference type="EMBL" id="WHZU01000001">
    <property type="protein sequence ID" value="NEH10587.1"/>
    <property type="molecule type" value="Genomic_DNA"/>
</dbReference>
<gene>
    <name evidence="3" type="ORF">GFD18_00485</name>
    <name evidence="4" type="ORF">GFD18_00730</name>
</gene>
<dbReference type="Gene3D" id="2.70.98.60">
    <property type="entry name" value="alpha-galactosidase from lactobacil brevis"/>
    <property type="match status" value="1"/>
</dbReference>
<comment type="caution">
    <text evidence="4">The sequence shown here is derived from an EMBL/GenBank/DDBJ whole genome shotgun (WGS) entry which is preliminary data.</text>
</comment>
<dbReference type="Pfam" id="PF02065">
    <property type="entry name" value="Melibiase"/>
    <property type="match status" value="1"/>
</dbReference>
<evidence type="ECO:0000313" key="4">
    <source>
        <dbReference type="EMBL" id="NEH10630.1"/>
    </source>
</evidence>
<organism evidence="4 5">
    <name type="scientific">Bifidobacterium saimiriisciurei</name>
    <dbReference type="NCBI Taxonomy" id="2661627"/>
    <lineage>
        <taxon>Bacteria</taxon>
        <taxon>Bacillati</taxon>
        <taxon>Actinomycetota</taxon>
        <taxon>Actinomycetes</taxon>
        <taxon>Bifidobacteriales</taxon>
        <taxon>Bifidobacteriaceae</taxon>
        <taxon>Bifidobacterium</taxon>
    </lineage>
</organism>
<dbReference type="InterPro" id="IPR002252">
    <property type="entry name" value="Glyco_hydro_36"/>
</dbReference>
<keyword evidence="2" id="KW-0326">Glycosidase</keyword>
<dbReference type="InterPro" id="IPR050985">
    <property type="entry name" value="Alpha-glycosidase_related"/>
</dbReference>
<dbReference type="EMBL" id="WHZU01000001">
    <property type="protein sequence ID" value="NEH10630.1"/>
    <property type="molecule type" value="Genomic_DNA"/>
</dbReference>
<evidence type="ECO:0000313" key="5">
    <source>
        <dbReference type="Proteomes" id="UP000475155"/>
    </source>
</evidence>
<dbReference type="InterPro" id="IPR038417">
    <property type="entry name" value="Alpga-gal_N_sf"/>
</dbReference>
<keyword evidence="1" id="KW-0378">Hydrolase</keyword>
<reference evidence="4 5" key="1">
    <citation type="submission" date="2019-10" db="EMBL/GenBank/DDBJ databases">
        <title>Bifidobacterium from non-human primates.</title>
        <authorList>
            <person name="Modesto M."/>
        </authorList>
    </citation>
    <scope>NUCLEOTIDE SEQUENCE [LARGE SCALE GENOMIC DNA]</scope>
    <source>
        <strain evidence="4 5">SMA1</strain>
    </source>
</reference>
<sequence length="740" mass="81285">MSDRGEPTAMIRLKQGTRGTHMRTILLQSTVGGTTAVYRRDAETGIVELLLVPSDVLGNDGGVDAALRDDCAAEPLVQAKIIGDDYPFGFSQGRTMRNSQTVARMEFGKPRALADDNGVTTVTTRIDDPRGWHYEHRLTMTTKSPAVEIRTSVVNDSVESITFEMLSSFTLGSLSPFATGLDPENLALHRMRSTWSAEGRLLSQPVEDLELEPSWQRFSANSVRFGSVGSFPVREWVPFVGLTDERAGVTWAAATTHASSWQIEAYRRDDGLSLSGGIADREFGQWTHAVKPGERFDAPKAVVAVVAGDVNQAAQAVAGNVRRYLDVPESENHLPIIFNEFCSTWGVPTEKSVLEQLDAVKALGVEYFVIDAGWFDDAAFEAASRFGKWKVSKTAFPHGLKPVVDAIHAAGMKAGIWFEFEVAGRQEPDCFNKAEWLLTRDGLPITSGNRRWWDMRNPEVRDYLAHKVIDMLRDNGFDYMKVDYNDTIGIGCETPGDPDASLGDGLYSQVQASQDFFRRIREELPDLMIEICASGGHRLVQSFMEIGAMASFSDAHECDEIPVIAANMHRMILPRQSQIWAVVRDEEPASKLHYQICSGLLGRLCFSGDANAFSGEKNDVIHSGVDFYRAAAPTIDHGASEWHGSELGSYRHPRGWQAIVRRGEHGTDAQGRTLVVLHTFHDAPENVTISLDEANDGDADAGFSSVIARAFHRSGINVTLADGTLTVSGLTDFDGVAVLL</sequence>